<protein>
    <submittedName>
        <fullName evidence="6">Potassium/sodium hyperpolarization-activated cyclic nucleotide-gated channel 3 (Hyperpolarization-activated cation channel 3) (HAC-3)</fullName>
    </submittedName>
</protein>
<sequence>MRPGPSGYHRDGGHGGNAYGGNGGNFGRHEKGKKLDYAFFSGTSPKFMDAITKMLEKQSFEKQDYLFKEGDVGFNMYFISSGSVILCSSSALQEVEVLSRGSHCGDLALLGSSKRLSNAIAREHTECLVLRNRHFQAILERFPEEKEYFGQVALERKKQLKQVAKLHRIMEKGAGLRPRRAWREDSDSDRDATDDPAPKVPVEEETPLPDTEIPGAYPKMSKMNILDLAAPPRHGPEQLVPLKIPEVPETDRVMQARMGKELASVGRAAFARKMQVAEALYKEMAPAGASSLRPGAGVRPSSAFSRTPLRPDKKVLEVDENPRSGSKSRAGAAMPPAVKKIHGEERCQPRLLTVPRLNPSCCKFVSPVIAGAQLRWYSIVHDVGTSSGSRLPRAHFVPCNTTAAVPIENENFKGEVLLLYRPTEGLDGGHPYYRHFRHRKRNWELRLQGKFKKAPCGRLFVGAVLRDFNYDQPVASSSILAMNTAITLVKYQYRIYFSWGARCQEALREDAELGHAVSDLTVFDQIIITPNGRPIPHVASDLDDPSEEYGLSLMRRDVGLAEYSKMIQEIEGTLNTEDTYTFRLWGPAPFLDVLNWQLKMGARVSLDHFMKDFPIHVCMYDLPAGHENGNSDPRHLESKKRYYFDFMGWSNVVALSAISGRCVSVGGDTVGCGKHMGSPGCHKLHHKLLPFGDGVFTCFYRPCMVTLGI</sequence>
<dbReference type="Pfam" id="PF08588">
    <property type="entry name" value="Duc1"/>
    <property type="match status" value="1"/>
</dbReference>
<name>A0A9P1DBR3_9DINO</name>
<dbReference type="OrthoDB" id="431964at2759"/>
<accession>A0A9P1DBR3</accession>
<reference evidence="4" key="1">
    <citation type="submission" date="2022-10" db="EMBL/GenBank/DDBJ databases">
        <authorList>
            <person name="Chen Y."/>
            <person name="Dougan E. K."/>
            <person name="Chan C."/>
            <person name="Rhodes N."/>
            <person name="Thang M."/>
        </authorList>
    </citation>
    <scope>NUCLEOTIDE SEQUENCE</scope>
</reference>
<keyword evidence="1" id="KW-0406">Ion transport</keyword>
<dbReference type="PANTHER" id="PTHR45638">
    <property type="entry name" value="CYCLIC NUCLEOTIDE-GATED CATION CHANNEL SUBUNIT A"/>
    <property type="match status" value="1"/>
</dbReference>
<dbReference type="GO" id="GO:0044877">
    <property type="term" value="F:protein-containing complex binding"/>
    <property type="evidence" value="ECO:0007669"/>
    <property type="project" value="TreeGrafter"/>
</dbReference>
<comment type="caution">
    <text evidence="4">The sequence shown here is derived from an EMBL/GenBank/DDBJ whole genome shotgun (WGS) entry which is preliminary data.</text>
</comment>
<dbReference type="SUPFAM" id="SSF51206">
    <property type="entry name" value="cAMP-binding domain-like"/>
    <property type="match status" value="1"/>
</dbReference>
<feature type="domain" description="Cyclic nucleotide-binding" evidence="3">
    <location>
        <begin position="39"/>
        <end position="139"/>
    </location>
</feature>
<dbReference type="InterPro" id="IPR000595">
    <property type="entry name" value="cNMP-bd_dom"/>
</dbReference>
<dbReference type="Proteomes" id="UP001152797">
    <property type="component" value="Unassembled WGS sequence"/>
</dbReference>
<feature type="region of interest" description="Disordered" evidence="2">
    <location>
        <begin position="1"/>
        <end position="25"/>
    </location>
</feature>
<reference evidence="5" key="2">
    <citation type="submission" date="2024-04" db="EMBL/GenBank/DDBJ databases">
        <authorList>
            <person name="Chen Y."/>
            <person name="Shah S."/>
            <person name="Dougan E. K."/>
            <person name="Thang M."/>
            <person name="Chan C."/>
        </authorList>
    </citation>
    <scope>NUCLEOTIDE SEQUENCE [LARGE SCALE GENOMIC DNA]</scope>
</reference>
<keyword evidence="1" id="KW-0407">Ion channel</keyword>
<evidence type="ECO:0000256" key="2">
    <source>
        <dbReference type="SAM" id="MobiDB-lite"/>
    </source>
</evidence>
<evidence type="ECO:0000259" key="3">
    <source>
        <dbReference type="PROSITE" id="PS50042"/>
    </source>
</evidence>
<organism evidence="4">
    <name type="scientific">Cladocopium goreaui</name>
    <dbReference type="NCBI Taxonomy" id="2562237"/>
    <lineage>
        <taxon>Eukaryota</taxon>
        <taxon>Sar</taxon>
        <taxon>Alveolata</taxon>
        <taxon>Dinophyceae</taxon>
        <taxon>Suessiales</taxon>
        <taxon>Symbiodiniaceae</taxon>
        <taxon>Cladocopium</taxon>
    </lineage>
</organism>
<dbReference type="Pfam" id="PF00027">
    <property type="entry name" value="cNMP_binding"/>
    <property type="match status" value="1"/>
</dbReference>
<dbReference type="InterPro" id="IPR013897">
    <property type="entry name" value="Duc1"/>
</dbReference>
<dbReference type="EMBL" id="CAMXCT030003902">
    <property type="protein sequence ID" value="CAL4794159.1"/>
    <property type="molecule type" value="Genomic_DNA"/>
</dbReference>
<feature type="compositionally biased region" description="Gly residues" evidence="2">
    <location>
        <begin position="14"/>
        <end position="25"/>
    </location>
</feature>
<dbReference type="PROSITE" id="PS50042">
    <property type="entry name" value="CNMP_BINDING_3"/>
    <property type="match status" value="1"/>
</dbReference>
<dbReference type="EMBL" id="CAMXCT020003902">
    <property type="protein sequence ID" value="CAL1160222.1"/>
    <property type="molecule type" value="Genomic_DNA"/>
</dbReference>
<evidence type="ECO:0000313" key="6">
    <source>
        <dbReference type="EMBL" id="CAL4794159.1"/>
    </source>
</evidence>
<dbReference type="PANTHER" id="PTHR45638:SF11">
    <property type="entry name" value="CYCLIC NUCLEOTIDE-GATED CATION CHANNEL SUBUNIT A"/>
    <property type="match status" value="1"/>
</dbReference>
<evidence type="ECO:0000313" key="5">
    <source>
        <dbReference type="EMBL" id="CAL1160222.1"/>
    </source>
</evidence>
<evidence type="ECO:0000256" key="1">
    <source>
        <dbReference type="ARBA" id="ARBA00023286"/>
    </source>
</evidence>
<evidence type="ECO:0000313" key="7">
    <source>
        <dbReference type="Proteomes" id="UP001152797"/>
    </source>
</evidence>
<keyword evidence="1" id="KW-0813">Transport</keyword>
<feature type="compositionally biased region" description="Basic and acidic residues" evidence="2">
    <location>
        <begin position="309"/>
        <end position="322"/>
    </location>
</feature>
<dbReference type="InterPro" id="IPR050866">
    <property type="entry name" value="CNG_cation_channel"/>
</dbReference>
<dbReference type="InterPro" id="IPR014710">
    <property type="entry name" value="RmlC-like_jellyroll"/>
</dbReference>
<dbReference type="Gene3D" id="2.60.120.10">
    <property type="entry name" value="Jelly Rolls"/>
    <property type="match status" value="1"/>
</dbReference>
<dbReference type="EMBL" id="CAMXCT010003902">
    <property type="protein sequence ID" value="CAI4006847.1"/>
    <property type="molecule type" value="Genomic_DNA"/>
</dbReference>
<evidence type="ECO:0000313" key="4">
    <source>
        <dbReference type="EMBL" id="CAI4006847.1"/>
    </source>
</evidence>
<feature type="region of interest" description="Disordered" evidence="2">
    <location>
        <begin position="288"/>
        <end position="337"/>
    </location>
</feature>
<dbReference type="CDD" id="cd00038">
    <property type="entry name" value="CAP_ED"/>
    <property type="match status" value="1"/>
</dbReference>
<dbReference type="SMART" id="SM00100">
    <property type="entry name" value="cNMP"/>
    <property type="match status" value="1"/>
</dbReference>
<keyword evidence="1" id="KW-1071">Ligand-gated ion channel</keyword>
<dbReference type="InterPro" id="IPR018490">
    <property type="entry name" value="cNMP-bd_dom_sf"/>
</dbReference>
<feature type="compositionally biased region" description="Basic and acidic residues" evidence="2">
    <location>
        <begin position="181"/>
        <end position="197"/>
    </location>
</feature>
<proteinExistence type="predicted"/>
<keyword evidence="7" id="KW-1185">Reference proteome</keyword>
<gene>
    <name evidence="4" type="ORF">C1SCF055_LOCUS32447</name>
</gene>
<dbReference type="AlphaFoldDB" id="A0A9P1DBR3"/>
<dbReference type="GO" id="GO:0005221">
    <property type="term" value="F:intracellularly cyclic nucleotide-activated monoatomic cation channel activity"/>
    <property type="evidence" value="ECO:0007669"/>
    <property type="project" value="InterPro"/>
</dbReference>
<feature type="region of interest" description="Disordered" evidence="2">
    <location>
        <begin position="176"/>
        <end position="217"/>
    </location>
</feature>